<dbReference type="Proteomes" id="UP001059596">
    <property type="component" value="Unassembled WGS sequence"/>
</dbReference>
<evidence type="ECO:0000313" key="3">
    <source>
        <dbReference type="EMBL" id="KAI8036165.1"/>
    </source>
</evidence>
<protein>
    <submittedName>
        <fullName evidence="3">Uncharacterized protein</fullName>
    </submittedName>
</protein>
<feature type="coiled-coil region" evidence="1">
    <location>
        <begin position="207"/>
        <end position="241"/>
    </location>
</feature>
<accession>A0A9P9YGA4</accession>
<feature type="region of interest" description="Disordered" evidence="2">
    <location>
        <begin position="61"/>
        <end position="85"/>
    </location>
</feature>
<feature type="compositionally biased region" description="Polar residues" evidence="2">
    <location>
        <begin position="71"/>
        <end position="80"/>
    </location>
</feature>
<evidence type="ECO:0000256" key="1">
    <source>
        <dbReference type="SAM" id="Coils"/>
    </source>
</evidence>
<gene>
    <name evidence="3" type="ORF">M5D96_011025</name>
</gene>
<dbReference type="AlphaFoldDB" id="A0A9P9YGA4"/>
<dbReference type="OrthoDB" id="7856917at2759"/>
<sequence>MSTSKDQKPQVGAFDCREFQQMDISNLGMSSSWGIVERQLQDGIGELHRIFDRLGAPLSPRRNSEVVPPINRSNLISSGSDGRPLPLARGTSGGIDRNHIRNPILNPYDSDPETQENTHVAVQVADKQAALAVLEQQMDAETRLLATRFFNIMLARLWRRRKAEVCDLDTLVRSYQEDAARTQAELFTRNQMIRFEQSRGEQLTTRLARAINRVRVTMENCSELEKELKELRKRETALHSDLASKSLECEYFSEMLDTYRTEMFREMANYREGAKELANQQRRALELERQNAQLEDELLTIKDHFMLQNDKMSVALGIKQEQLDTAYESLKLCEEELAKLEMKYNEQLRQSQIDMALQNELLDLKRNLGMARYLIFYLRACGWSTFQGCVYHMVAGSLDCLAPAFSSPPMADNLLRIAISTIFLLFAMY</sequence>
<comment type="caution">
    <text evidence="3">The sequence shown here is derived from an EMBL/GenBank/DDBJ whole genome shotgun (WGS) entry which is preliminary data.</text>
</comment>
<keyword evidence="1" id="KW-0175">Coiled coil</keyword>
<dbReference type="EMBL" id="JAMKOV010000022">
    <property type="protein sequence ID" value="KAI8036165.1"/>
    <property type="molecule type" value="Genomic_DNA"/>
</dbReference>
<evidence type="ECO:0000256" key="2">
    <source>
        <dbReference type="SAM" id="MobiDB-lite"/>
    </source>
</evidence>
<reference evidence="3" key="1">
    <citation type="journal article" date="2023" name="Genome Biol. Evol.">
        <title>Long-read-based Genome Assembly of Drosophila gunungcola Reveals Fewer Chemosensory Genes in Flower-breeding Species.</title>
        <authorList>
            <person name="Negi A."/>
            <person name="Liao B.Y."/>
            <person name="Yeh S.D."/>
        </authorList>
    </citation>
    <scope>NUCLEOTIDE SEQUENCE</scope>
    <source>
        <strain evidence="3">Sukarami</strain>
    </source>
</reference>
<name>A0A9P9YGA4_9MUSC</name>
<feature type="coiled-coil region" evidence="1">
    <location>
        <begin position="270"/>
        <end position="350"/>
    </location>
</feature>
<proteinExistence type="predicted"/>
<evidence type="ECO:0000313" key="4">
    <source>
        <dbReference type="Proteomes" id="UP001059596"/>
    </source>
</evidence>
<keyword evidence="4" id="KW-1185">Reference proteome</keyword>
<organism evidence="3 4">
    <name type="scientific">Drosophila gunungcola</name>
    <name type="common">fruit fly</name>
    <dbReference type="NCBI Taxonomy" id="103775"/>
    <lineage>
        <taxon>Eukaryota</taxon>
        <taxon>Metazoa</taxon>
        <taxon>Ecdysozoa</taxon>
        <taxon>Arthropoda</taxon>
        <taxon>Hexapoda</taxon>
        <taxon>Insecta</taxon>
        <taxon>Pterygota</taxon>
        <taxon>Neoptera</taxon>
        <taxon>Endopterygota</taxon>
        <taxon>Diptera</taxon>
        <taxon>Brachycera</taxon>
        <taxon>Muscomorpha</taxon>
        <taxon>Ephydroidea</taxon>
        <taxon>Drosophilidae</taxon>
        <taxon>Drosophila</taxon>
        <taxon>Sophophora</taxon>
    </lineage>
</organism>